<name>A0A8T0AAU6_SILME</name>
<accession>A0A8T0AAU6</accession>
<comment type="caution">
    <text evidence="3">The sequence shown here is derived from an EMBL/GenBank/DDBJ whole genome shotgun (WGS) entry which is preliminary data.</text>
</comment>
<feature type="transmembrane region" description="Helical" evidence="2">
    <location>
        <begin position="150"/>
        <end position="179"/>
    </location>
</feature>
<evidence type="ECO:0000256" key="1">
    <source>
        <dbReference type="SAM" id="MobiDB-lite"/>
    </source>
</evidence>
<proteinExistence type="predicted"/>
<dbReference type="EMBL" id="JABFDY010000025">
    <property type="protein sequence ID" value="KAF7688421.1"/>
    <property type="molecule type" value="Genomic_DNA"/>
</dbReference>
<dbReference type="Proteomes" id="UP000606274">
    <property type="component" value="Unassembled WGS sequence"/>
</dbReference>
<keyword evidence="4" id="KW-1185">Reference proteome</keyword>
<protein>
    <submittedName>
        <fullName evidence="3">Uncharacterized protein</fullName>
    </submittedName>
</protein>
<evidence type="ECO:0000313" key="4">
    <source>
        <dbReference type="Proteomes" id="UP000606274"/>
    </source>
</evidence>
<feature type="region of interest" description="Disordered" evidence="1">
    <location>
        <begin position="1"/>
        <end position="30"/>
    </location>
</feature>
<feature type="compositionally biased region" description="Polar residues" evidence="1">
    <location>
        <begin position="1"/>
        <end position="18"/>
    </location>
</feature>
<evidence type="ECO:0000313" key="3">
    <source>
        <dbReference type="EMBL" id="KAF7688421.1"/>
    </source>
</evidence>
<keyword evidence="2" id="KW-1133">Transmembrane helix</keyword>
<reference evidence="3" key="1">
    <citation type="submission" date="2020-08" db="EMBL/GenBank/DDBJ databases">
        <title>Chromosome-level assembly of Southern catfish (Silurus meridionalis) provides insights into visual adaptation to the nocturnal and benthic lifestyles.</title>
        <authorList>
            <person name="Zhang Y."/>
            <person name="Wang D."/>
            <person name="Peng Z."/>
        </authorList>
    </citation>
    <scope>NUCLEOTIDE SEQUENCE</scope>
    <source>
        <strain evidence="3">SWU-2019-XX</strain>
        <tissue evidence="3">Muscle</tissue>
    </source>
</reference>
<keyword evidence="2" id="KW-0472">Membrane</keyword>
<evidence type="ECO:0000256" key="2">
    <source>
        <dbReference type="SAM" id="Phobius"/>
    </source>
</evidence>
<sequence length="189" mass="21123">MSDRSNTSFSMPEPSNTPGGPVSKFHMKWDPNGTELHTLQCARTQRNSAQEHSGTVHKNTVEQCARTQWNSAEQCGTVRKNTAEQCTRTQWNSAQEHSGTVRKNTAEQCRTVRNMRKNTAEQCGTVQNSAEQCARTQRNSAEQRAMPFSYLLPALVSHCCVFAVFALLCVLLCVTPWSWRSSLGTGIRI</sequence>
<dbReference type="AlphaFoldDB" id="A0A8T0AAU6"/>
<gene>
    <name evidence="3" type="ORF">HF521_013228</name>
</gene>
<keyword evidence="2" id="KW-0812">Transmembrane</keyword>
<organism evidence="3 4">
    <name type="scientific">Silurus meridionalis</name>
    <name type="common">Southern catfish</name>
    <name type="synonym">Silurus soldatovi meridionalis</name>
    <dbReference type="NCBI Taxonomy" id="175797"/>
    <lineage>
        <taxon>Eukaryota</taxon>
        <taxon>Metazoa</taxon>
        <taxon>Chordata</taxon>
        <taxon>Craniata</taxon>
        <taxon>Vertebrata</taxon>
        <taxon>Euteleostomi</taxon>
        <taxon>Actinopterygii</taxon>
        <taxon>Neopterygii</taxon>
        <taxon>Teleostei</taxon>
        <taxon>Ostariophysi</taxon>
        <taxon>Siluriformes</taxon>
        <taxon>Siluridae</taxon>
        <taxon>Silurus</taxon>
    </lineage>
</organism>